<keyword evidence="4 5" id="KW-0472">Membrane</keyword>
<dbReference type="InterPro" id="IPR052527">
    <property type="entry name" value="Metal_cation-efflux_comp"/>
</dbReference>
<feature type="transmembrane region" description="Helical" evidence="5">
    <location>
        <begin position="7"/>
        <end position="27"/>
    </location>
</feature>
<dbReference type="EMBL" id="CP036291">
    <property type="protein sequence ID" value="QDU87452.1"/>
    <property type="molecule type" value="Genomic_DNA"/>
</dbReference>
<feature type="transmembrane region" description="Helical" evidence="5">
    <location>
        <begin position="79"/>
        <end position="102"/>
    </location>
</feature>
<dbReference type="Pfam" id="PF04140">
    <property type="entry name" value="ICMT"/>
    <property type="match status" value="1"/>
</dbReference>
<protein>
    <submittedName>
        <fullName evidence="6">Isoprenylcysteine carboxyl methyltransferase (ICMT) family protein</fullName>
    </submittedName>
</protein>
<sequence>MGQLEWMARGATLAALGLATVAFQYFAWRACRTEAVTPRHLLREEGAWFTVVFVLLTTLITLGVLGFATGAPWLAPTMIAMPAAVEAAGALLALAGAAGIAWTMATLRDNHTITTVTRAEHQLVTTGPYRWVRHPLYAFALLMCIGFTLATGSLLVAAATLAGLPLGRVRMEREEAALVERFGDRYKEFMARRGRLWPRAL</sequence>
<organism evidence="6 7">
    <name type="scientific">Pirellulimonas nuda</name>
    <dbReference type="NCBI Taxonomy" id="2528009"/>
    <lineage>
        <taxon>Bacteria</taxon>
        <taxon>Pseudomonadati</taxon>
        <taxon>Planctomycetota</taxon>
        <taxon>Planctomycetia</taxon>
        <taxon>Pirellulales</taxon>
        <taxon>Lacipirellulaceae</taxon>
        <taxon>Pirellulimonas</taxon>
    </lineage>
</organism>
<evidence type="ECO:0000313" key="6">
    <source>
        <dbReference type="EMBL" id="QDU87452.1"/>
    </source>
</evidence>
<dbReference type="GO" id="GO:0016020">
    <property type="term" value="C:membrane"/>
    <property type="evidence" value="ECO:0007669"/>
    <property type="project" value="UniProtKB-SubCell"/>
</dbReference>
<keyword evidence="3 5" id="KW-1133">Transmembrane helix</keyword>
<dbReference type="OrthoDB" id="9789029at2"/>
<name>A0A518D7J5_9BACT</name>
<evidence type="ECO:0000256" key="3">
    <source>
        <dbReference type="ARBA" id="ARBA00022989"/>
    </source>
</evidence>
<feature type="transmembrane region" description="Helical" evidence="5">
    <location>
        <begin position="47"/>
        <end position="67"/>
    </location>
</feature>
<evidence type="ECO:0000256" key="5">
    <source>
        <dbReference type="SAM" id="Phobius"/>
    </source>
</evidence>
<proteinExistence type="predicted"/>
<dbReference type="PANTHER" id="PTHR43847:SF1">
    <property type="entry name" value="BLL3993 PROTEIN"/>
    <property type="match status" value="1"/>
</dbReference>
<dbReference type="InterPro" id="IPR007269">
    <property type="entry name" value="ICMT_MeTrfase"/>
</dbReference>
<accession>A0A518D7J5</accession>
<comment type="subcellular location">
    <subcellularLocation>
        <location evidence="1">Membrane</location>
        <topology evidence="1">Multi-pass membrane protein</topology>
    </subcellularLocation>
</comment>
<evidence type="ECO:0000313" key="7">
    <source>
        <dbReference type="Proteomes" id="UP000317429"/>
    </source>
</evidence>
<reference evidence="6 7" key="1">
    <citation type="submission" date="2019-02" db="EMBL/GenBank/DDBJ databases">
        <title>Deep-cultivation of Planctomycetes and their phenomic and genomic characterization uncovers novel biology.</title>
        <authorList>
            <person name="Wiegand S."/>
            <person name="Jogler M."/>
            <person name="Boedeker C."/>
            <person name="Pinto D."/>
            <person name="Vollmers J."/>
            <person name="Rivas-Marin E."/>
            <person name="Kohn T."/>
            <person name="Peeters S.H."/>
            <person name="Heuer A."/>
            <person name="Rast P."/>
            <person name="Oberbeckmann S."/>
            <person name="Bunk B."/>
            <person name="Jeske O."/>
            <person name="Meyerdierks A."/>
            <person name="Storesund J.E."/>
            <person name="Kallscheuer N."/>
            <person name="Luecker S."/>
            <person name="Lage O.M."/>
            <person name="Pohl T."/>
            <person name="Merkel B.J."/>
            <person name="Hornburger P."/>
            <person name="Mueller R.-W."/>
            <person name="Bruemmer F."/>
            <person name="Labrenz M."/>
            <person name="Spormann A.M."/>
            <person name="Op den Camp H."/>
            <person name="Overmann J."/>
            <person name="Amann R."/>
            <person name="Jetten M.S.M."/>
            <person name="Mascher T."/>
            <person name="Medema M.H."/>
            <person name="Devos D.P."/>
            <person name="Kaster A.-K."/>
            <person name="Ovreas L."/>
            <person name="Rohde M."/>
            <person name="Galperin M.Y."/>
            <person name="Jogler C."/>
        </authorList>
    </citation>
    <scope>NUCLEOTIDE SEQUENCE [LARGE SCALE GENOMIC DNA]</scope>
    <source>
        <strain evidence="6 7">Pla175</strain>
    </source>
</reference>
<keyword evidence="7" id="KW-1185">Reference proteome</keyword>
<evidence type="ECO:0000256" key="4">
    <source>
        <dbReference type="ARBA" id="ARBA00023136"/>
    </source>
</evidence>
<gene>
    <name evidence="6" type="ORF">Pla175_08140</name>
</gene>
<evidence type="ECO:0000256" key="1">
    <source>
        <dbReference type="ARBA" id="ARBA00004141"/>
    </source>
</evidence>
<dbReference type="Gene3D" id="1.20.120.1630">
    <property type="match status" value="1"/>
</dbReference>
<dbReference type="AlphaFoldDB" id="A0A518D7J5"/>
<dbReference type="PANTHER" id="PTHR43847">
    <property type="entry name" value="BLL3993 PROTEIN"/>
    <property type="match status" value="1"/>
</dbReference>
<dbReference type="KEGG" id="pnd:Pla175_08140"/>
<dbReference type="RefSeq" id="WP_145281415.1">
    <property type="nucleotide sequence ID" value="NZ_CP036291.1"/>
</dbReference>
<keyword evidence="2 5" id="KW-0812">Transmembrane</keyword>
<dbReference type="GO" id="GO:0032259">
    <property type="term" value="P:methylation"/>
    <property type="evidence" value="ECO:0007669"/>
    <property type="project" value="UniProtKB-KW"/>
</dbReference>
<evidence type="ECO:0000256" key="2">
    <source>
        <dbReference type="ARBA" id="ARBA00022692"/>
    </source>
</evidence>
<keyword evidence="6" id="KW-0489">Methyltransferase</keyword>
<dbReference type="GO" id="GO:0004671">
    <property type="term" value="F:protein C-terminal S-isoprenylcysteine carboxyl O-methyltransferase activity"/>
    <property type="evidence" value="ECO:0007669"/>
    <property type="project" value="InterPro"/>
</dbReference>
<dbReference type="Proteomes" id="UP000317429">
    <property type="component" value="Chromosome"/>
</dbReference>
<keyword evidence="6" id="KW-0808">Transferase</keyword>
<feature type="transmembrane region" description="Helical" evidence="5">
    <location>
        <begin position="136"/>
        <end position="164"/>
    </location>
</feature>